<dbReference type="AlphaFoldDB" id="A0AA38I8Q4"/>
<evidence type="ECO:0000313" key="1">
    <source>
        <dbReference type="EMBL" id="KAJ3650021.1"/>
    </source>
</evidence>
<proteinExistence type="predicted"/>
<dbReference type="EMBL" id="JALNTZ010000006">
    <property type="protein sequence ID" value="KAJ3650021.1"/>
    <property type="molecule type" value="Genomic_DNA"/>
</dbReference>
<accession>A0AA38I8Q4</accession>
<evidence type="ECO:0000313" key="2">
    <source>
        <dbReference type="Proteomes" id="UP001168821"/>
    </source>
</evidence>
<sequence length="119" mass="14549">MKILQIRNEENTSNYNSQRKLVKHICRRKKRDFLERQIKTIDEAYQKKEIRNFYKDIQNVKSTKHESSQYITDLEGNLIGDDEGKLRRWEQYFEQILKSEIRGGQREEQKQVPKKKNFK</sequence>
<dbReference type="Proteomes" id="UP001168821">
    <property type="component" value="Unassembled WGS sequence"/>
</dbReference>
<organism evidence="1 2">
    <name type="scientific">Zophobas morio</name>
    <dbReference type="NCBI Taxonomy" id="2755281"/>
    <lineage>
        <taxon>Eukaryota</taxon>
        <taxon>Metazoa</taxon>
        <taxon>Ecdysozoa</taxon>
        <taxon>Arthropoda</taxon>
        <taxon>Hexapoda</taxon>
        <taxon>Insecta</taxon>
        <taxon>Pterygota</taxon>
        <taxon>Neoptera</taxon>
        <taxon>Endopterygota</taxon>
        <taxon>Coleoptera</taxon>
        <taxon>Polyphaga</taxon>
        <taxon>Cucujiformia</taxon>
        <taxon>Tenebrionidae</taxon>
        <taxon>Zophobas</taxon>
    </lineage>
</organism>
<gene>
    <name evidence="1" type="ORF">Zmor_021733</name>
</gene>
<protein>
    <submittedName>
        <fullName evidence="1">Uncharacterized protein</fullName>
    </submittedName>
</protein>
<keyword evidence="2" id="KW-1185">Reference proteome</keyword>
<name>A0AA38I8Q4_9CUCU</name>
<reference evidence="1" key="1">
    <citation type="journal article" date="2023" name="G3 (Bethesda)">
        <title>Whole genome assemblies of Zophobas morio and Tenebrio molitor.</title>
        <authorList>
            <person name="Kaur S."/>
            <person name="Stinson S.A."/>
            <person name="diCenzo G.C."/>
        </authorList>
    </citation>
    <scope>NUCLEOTIDE SEQUENCE</scope>
    <source>
        <strain evidence="1">QUZm001</strain>
    </source>
</reference>
<comment type="caution">
    <text evidence="1">The sequence shown here is derived from an EMBL/GenBank/DDBJ whole genome shotgun (WGS) entry which is preliminary data.</text>
</comment>